<feature type="transmembrane region" description="Helical" evidence="1">
    <location>
        <begin position="504"/>
        <end position="526"/>
    </location>
</feature>
<dbReference type="RefSeq" id="YP_010802296.1">
    <property type="nucleotide sequence ID" value="NC_076979.1"/>
</dbReference>
<proteinExistence type="predicted"/>
<accession>A0A8D9PGT8</accession>
<keyword evidence="1" id="KW-0812">Transmembrane</keyword>
<keyword evidence="1" id="KW-1133">Transmembrane helix</keyword>
<dbReference type="Proteomes" id="UP001161595">
    <property type="component" value="Segment"/>
</dbReference>
<keyword evidence="3" id="KW-1185">Reference proteome</keyword>
<keyword evidence="1" id="KW-0472">Membrane</keyword>
<evidence type="ECO:0000256" key="1">
    <source>
        <dbReference type="SAM" id="Phobius"/>
    </source>
</evidence>
<name>A0A8D9PGT8_9RHAB</name>
<reference evidence="2" key="1">
    <citation type="journal article" date="2021" name="J. Anim. Genet.">
        <title>Illuminating the plant rhabdovirus landscape through metatranscriptomics data.</title>
        <authorList>
            <person name="Bejerman N."/>
            <person name="Dietzgen R.G."/>
            <person name="Debat H."/>
        </authorList>
    </citation>
    <scope>NUCLEOTIDE SEQUENCE</scope>
</reference>
<dbReference type="KEGG" id="vg:80541022"/>
<evidence type="ECO:0000313" key="3">
    <source>
        <dbReference type="Proteomes" id="UP001161595"/>
    </source>
</evidence>
<protein>
    <submittedName>
        <fullName evidence="2">G</fullName>
    </submittedName>
</protein>
<dbReference type="EMBL" id="BK014307">
    <property type="protein sequence ID" value="DAF42343.1"/>
    <property type="molecule type" value="Viral_cRNA"/>
</dbReference>
<organism evidence="2 3">
    <name type="scientific">Nymphaea alba virus 1</name>
    <dbReference type="NCBI Taxonomy" id="2793733"/>
    <lineage>
        <taxon>Viruses</taxon>
        <taxon>Riboviria</taxon>
        <taxon>Orthornavirae</taxon>
        <taxon>Negarnaviricota</taxon>
        <taxon>Haploviricotina</taxon>
        <taxon>Monjiviricetes</taxon>
        <taxon>Mononegavirales</taxon>
        <taxon>Rhabdoviridae</taxon>
        <taxon>Betarhabdovirinae</taxon>
        <taxon>Alphacytorhabdovirus</taxon>
        <taxon>Alphacytorhabdovirus nymphaeae</taxon>
        <taxon>Cytorhabdovirus nymphaeae</taxon>
    </lineage>
</organism>
<sequence length="560" mass="62528">MMSVKLNLVFMVVIVSIGSSVATVHKAIGPMADCSGAADTIDQVIKDCYSNCLMDAEPSGRSTLSFYKPSQTAKGPRMVECSKVELKQTFTETWTFSTIKGPLNMQYLPVSDDECKDAISKNCPDYECNHREPDNLTAEYHYASDTEVIETTVALKTLPSFVELVGKETMVSPLSSSKQFAWNDEAGKDGFKKYYWHSITAATACPYEEEGMYGCDLYDDKDGGYYLCERGRFVVTKEKGEPLLSSTLCPYLKRSKEGILYRTRDSEVGVSMKHWGRISVGEVKDFTEQDSFLRHKIQQVVTHIDAEICHNQCEILSLESRVTGHEQTLLRVGQKYYLYYHNGSATVCSSLHGCSLASPHIMCGNPPRIGIQCGSAKGYWNPYLGYIVQGGHCSKPDQMEKFEIKIGHHKYVVDDDLMVFINESDYTGVYPVSYNQFMASGVQIRTDNLATIKSSWTSEKMNKEGISKTRDTKANIRTTPNHIGDLAVTGWKSFVNKIESIETLIGNVLIMSACAIAGLLAVRVAIWARRSRRPNMSYNPVALAPARSSPDLSNYRATWI</sequence>
<dbReference type="GeneID" id="80541022"/>
<evidence type="ECO:0000313" key="2">
    <source>
        <dbReference type="EMBL" id="DAF42343.1"/>
    </source>
</evidence>
<reference evidence="2" key="2">
    <citation type="journal article" date="2021" name="Viruses">
        <title>Illuminating the Plant Rhabdovirus Landscape through Metatranscriptomics Data.</title>
        <authorList>
            <person name="Bejerman N."/>
            <person name="Dietzgen R.G."/>
            <person name="Debat H."/>
        </authorList>
    </citation>
    <scope>NUCLEOTIDE SEQUENCE</scope>
</reference>